<dbReference type="EMBL" id="RCMG01000225">
    <property type="protein sequence ID" value="KAG2859217.1"/>
    <property type="molecule type" value="Genomic_DNA"/>
</dbReference>
<dbReference type="Proteomes" id="UP000760860">
    <property type="component" value="Unassembled WGS sequence"/>
</dbReference>
<accession>A0A329S659</accession>
<dbReference type="Proteomes" id="UP000697107">
    <property type="component" value="Unassembled WGS sequence"/>
</dbReference>
<evidence type="ECO:0000313" key="6">
    <source>
        <dbReference type="EMBL" id="KAG3221784.1"/>
    </source>
</evidence>
<evidence type="ECO:0000313" key="2">
    <source>
        <dbReference type="EMBL" id="KAG2859217.1"/>
    </source>
</evidence>
<dbReference type="EMBL" id="RCML01000195">
    <property type="protein sequence ID" value="KAG2986250.1"/>
    <property type="molecule type" value="Genomic_DNA"/>
</dbReference>
<dbReference type="VEuPathDB" id="FungiDB:PC110_g12481"/>
<dbReference type="Proteomes" id="UP000774804">
    <property type="component" value="Unassembled WGS sequence"/>
</dbReference>
<feature type="region of interest" description="Disordered" evidence="1">
    <location>
        <begin position="43"/>
        <end position="77"/>
    </location>
</feature>
<reference evidence="7 8" key="1">
    <citation type="submission" date="2018-01" db="EMBL/GenBank/DDBJ databases">
        <title>Draft genome of the strawberry crown rot pathogen Phytophthora cactorum.</title>
        <authorList>
            <person name="Armitage A.D."/>
            <person name="Lysoe E."/>
            <person name="Nellist C.F."/>
            <person name="Harrison R.J."/>
            <person name="Brurberg M.B."/>
        </authorList>
    </citation>
    <scope>NUCLEOTIDE SEQUENCE [LARGE SCALE GENOMIC DNA]</scope>
    <source>
        <strain evidence="7 8">10300</strain>
    </source>
</reference>
<reference evidence="2" key="2">
    <citation type="submission" date="2018-10" db="EMBL/GenBank/DDBJ databases">
        <title>Effector identification in a new, highly contiguous assembly of the strawberry crown rot pathogen Phytophthora cactorum.</title>
        <authorList>
            <person name="Armitage A.D."/>
            <person name="Nellist C.F."/>
            <person name="Bates H."/>
            <person name="Vickerstaff R.J."/>
            <person name="Harrison R.J."/>
        </authorList>
    </citation>
    <scope>NUCLEOTIDE SEQUENCE</scope>
    <source>
        <strain evidence="2">15-7</strain>
        <strain evidence="3">4032</strain>
        <strain evidence="4">4040</strain>
        <strain evidence="5">P415</strain>
        <strain evidence="6">P421</strain>
    </source>
</reference>
<name>A0A329S659_9STRA</name>
<evidence type="ECO:0000256" key="1">
    <source>
        <dbReference type="SAM" id="MobiDB-lite"/>
    </source>
</evidence>
<feature type="compositionally biased region" description="Low complexity" evidence="1">
    <location>
        <begin position="54"/>
        <end position="63"/>
    </location>
</feature>
<evidence type="ECO:0000313" key="5">
    <source>
        <dbReference type="EMBL" id="KAG2986250.1"/>
    </source>
</evidence>
<evidence type="ECO:0000313" key="8">
    <source>
        <dbReference type="Proteomes" id="UP000251314"/>
    </source>
</evidence>
<evidence type="ECO:0000313" key="4">
    <source>
        <dbReference type="EMBL" id="KAG2942701.1"/>
    </source>
</evidence>
<dbReference type="EMBL" id="RCMV01000206">
    <property type="protein sequence ID" value="KAG3221784.1"/>
    <property type="molecule type" value="Genomic_DNA"/>
</dbReference>
<dbReference type="AlphaFoldDB" id="A0A329S659"/>
<sequence length="133" mass="14396">MAAAFTFLSPVSHAHLPVTHVPPACTFTWTPVDPTSSRLHWTRSDAKLAPTPEPSTESTKSTKLQITSDQDQQLHQHTEDVPKSLIDDNGAAIIVYNPPQQELKLAFACHDVAVAVQKANAAITMLPADFTAT</sequence>
<dbReference type="EMBL" id="MJFZ01000335">
    <property type="protein sequence ID" value="RAW31148.1"/>
    <property type="molecule type" value="Genomic_DNA"/>
</dbReference>
<dbReference type="EMBL" id="RCMI01000215">
    <property type="protein sequence ID" value="KAG2925189.1"/>
    <property type="molecule type" value="Genomic_DNA"/>
</dbReference>
<evidence type="ECO:0000313" key="3">
    <source>
        <dbReference type="EMBL" id="KAG2925189.1"/>
    </source>
</evidence>
<keyword evidence="8" id="KW-1185">Reference proteome</keyword>
<dbReference type="Proteomes" id="UP000735874">
    <property type="component" value="Unassembled WGS sequence"/>
</dbReference>
<dbReference type="EMBL" id="RCMK01000225">
    <property type="protein sequence ID" value="KAG2942701.1"/>
    <property type="molecule type" value="Genomic_DNA"/>
</dbReference>
<comment type="caution">
    <text evidence="7">The sequence shown here is derived from an EMBL/GenBank/DDBJ whole genome shotgun (WGS) entry which is preliminary data.</text>
</comment>
<proteinExistence type="predicted"/>
<dbReference type="Proteomes" id="UP000251314">
    <property type="component" value="Unassembled WGS sequence"/>
</dbReference>
<gene>
    <name evidence="7" type="ORF">PC110_g12481</name>
    <name evidence="2" type="ORF">PC113_g9134</name>
    <name evidence="3" type="ORF">PC115_g8349</name>
    <name evidence="4" type="ORF">PC117_g9688</name>
    <name evidence="5" type="ORF">PC118_g7915</name>
    <name evidence="6" type="ORF">PC129_g7506</name>
</gene>
<organism evidence="7 8">
    <name type="scientific">Phytophthora cactorum</name>
    <dbReference type="NCBI Taxonomy" id="29920"/>
    <lineage>
        <taxon>Eukaryota</taxon>
        <taxon>Sar</taxon>
        <taxon>Stramenopiles</taxon>
        <taxon>Oomycota</taxon>
        <taxon>Peronosporomycetes</taxon>
        <taxon>Peronosporales</taxon>
        <taxon>Peronosporaceae</taxon>
        <taxon>Phytophthora</taxon>
    </lineage>
</organism>
<evidence type="ECO:0000313" key="7">
    <source>
        <dbReference type="EMBL" id="RAW31148.1"/>
    </source>
</evidence>
<dbReference type="OrthoDB" id="141545at2759"/>
<dbReference type="Proteomes" id="UP000736787">
    <property type="component" value="Unassembled WGS sequence"/>
</dbReference>
<protein>
    <submittedName>
        <fullName evidence="7">Uncharacterized protein</fullName>
    </submittedName>
</protein>